<feature type="region of interest" description="Disordered" evidence="2">
    <location>
        <begin position="250"/>
        <end position="328"/>
    </location>
</feature>
<dbReference type="SMART" id="SM00271">
    <property type="entry name" value="DnaJ"/>
    <property type="match status" value="1"/>
</dbReference>
<feature type="coiled-coil region" evidence="1">
    <location>
        <begin position="338"/>
        <end position="365"/>
    </location>
</feature>
<evidence type="ECO:0000256" key="2">
    <source>
        <dbReference type="SAM" id="MobiDB-lite"/>
    </source>
</evidence>
<dbReference type="PRINTS" id="PR00625">
    <property type="entry name" value="JDOMAIN"/>
</dbReference>
<dbReference type="InterPro" id="IPR052758">
    <property type="entry name" value="SRC_co-chaperone"/>
</dbReference>
<feature type="region of interest" description="Disordered" evidence="2">
    <location>
        <begin position="77"/>
        <end position="98"/>
    </location>
</feature>
<keyword evidence="5" id="KW-1185">Reference proteome</keyword>
<evidence type="ECO:0000259" key="3">
    <source>
        <dbReference type="PROSITE" id="PS50076"/>
    </source>
</evidence>
<evidence type="ECO:0000256" key="1">
    <source>
        <dbReference type="SAM" id="Coils"/>
    </source>
</evidence>
<dbReference type="SMART" id="SM00028">
    <property type="entry name" value="TPR"/>
    <property type="match status" value="2"/>
</dbReference>
<protein>
    <recommendedName>
        <fullName evidence="3">J domain-containing protein</fullName>
    </recommendedName>
</protein>
<feature type="coiled-coil region" evidence="1">
    <location>
        <begin position="218"/>
        <end position="245"/>
    </location>
</feature>
<reference evidence="4 5" key="1">
    <citation type="journal article" date="2024" name="Nat. Commun.">
        <title>Phylogenomics reveals the evolutionary origins of lichenization in chlorophyte algae.</title>
        <authorList>
            <person name="Puginier C."/>
            <person name="Libourel C."/>
            <person name="Otte J."/>
            <person name="Skaloud P."/>
            <person name="Haon M."/>
            <person name="Grisel S."/>
            <person name="Petersen M."/>
            <person name="Berrin J.G."/>
            <person name="Delaux P.M."/>
            <person name="Dal Grande F."/>
            <person name="Keller J."/>
        </authorList>
    </citation>
    <scope>NUCLEOTIDE SEQUENCE [LARGE SCALE GENOMIC DNA]</scope>
    <source>
        <strain evidence="4 5">SAG 245.80</strain>
    </source>
</reference>
<evidence type="ECO:0000313" key="5">
    <source>
        <dbReference type="Proteomes" id="UP001445335"/>
    </source>
</evidence>
<dbReference type="PROSITE" id="PS50076">
    <property type="entry name" value="DNAJ_2"/>
    <property type="match status" value="1"/>
</dbReference>
<keyword evidence="1" id="KW-0175">Coiled coil</keyword>
<accession>A0AAW1SCW8</accession>
<dbReference type="SUPFAM" id="SSF48452">
    <property type="entry name" value="TPR-like"/>
    <property type="match status" value="1"/>
</dbReference>
<dbReference type="Gene3D" id="1.10.287.110">
    <property type="entry name" value="DnaJ domain"/>
    <property type="match status" value="1"/>
</dbReference>
<sequence length="586" mass="59623">MAVDVPVRAALRAAAREAARAAADAAEGRGAPALLRRCLAAHGGALLALGRARTAKTDLAAQLEQAQAQARELAEAAARSQAAARETRAHARRQASAFEAHRSHMAQELSALAQREREAADAAEHRRGEAASAAAARADAARAQAALREVLAARRSAREALDELAAQNARLVSAYCAKKAEVRQLQEASSRQAGSPQARGAAARALSGAAAGAAAAAANAWLRERERLRAERADLRGECEALAGRLTRLQQGGDEGGARLDTPALAADGSGGPRAASRASGGALDDGSSSDSSGGDSSSAAGIPVEEDPTPAQGSSSAHGRVGSVGGGELVAEPSARLHELEAALRRLTEENEALRQQQAAAANAAAATEALHAAQARKLAGNAAFQAGRYAEAAAAYSAGLAASGGDAGLEAALYCNRAACGAALGRPAEAVADACAALALEPGYLRALQRRADALGALGEHAAAAQDWADLAQRGVAGAAARAFDAQRAARLPLDPDHYACLGLPASASPADVRAAFRALALRFHPDKTSVNGPGAAAASALLFRAVSRAHACLSDVDQRRMYDVTSLRRRVRPASARAAVYPF</sequence>
<feature type="compositionally biased region" description="Low complexity" evidence="2">
    <location>
        <begin position="273"/>
        <end position="302"/>
    </location>
</feature>
<dbReference type="InterPro" id="IPR019734">
    <property type="entry name" value="TPR_rpt"/>
</dbReference>
<dbReference type="InterPro" id="IPR001623">
    <property type="entry name" value="DnaJ_domain"/>
</dbReference>
<dbReference type="Pfam" id="PF00226">
    <property type="entry name" value="DnaJ"/>
    <property type="match status" value="1"/>
</dbReference>
<name>A0AAW1SCW8_9CHLO</name>
<dbReference type="InterPro" id="IPR036869">
    <property type="entry name" value="J_dom_sf"/>
</dbReference>
<evidence type="ECO:0000313" key="4">
    <source>
        <dbReference type="EMBL" id="KAK9844088.1"/>
    </source>
</evidence>
<dbReference type="InterPro" id="IPR018253">
    <property type="entry name" value="DnaJ_domain_CS"/>
</dbReference>
<dbReference type="SUPFAM" id="SSF46565">
    <property type="entry name" value="Chaperone J-domain"/>
    <property type="match status" value="1"/>
</dbReference>
<dbReference type="AlphaFoldDB" id="A0AAW1SCW8"/>
<gene>
    <name evidence="4" type="ORF">WJX81_004268</name>
</gene>
<dbReference type="InterPro" id="IPR011990">
    <property type="entry name" value="TPR-like_helical_dom_sf"/>
</dbReference>
<dbReference type="PANTHER" id="PTHR44200">
    <property type="entry name" value="DNAJ HOMOLOG SUBFAMILY C MEMBER 7"/>
    <property type="match status" value="1"/>
</dbReference>
<dbReference type="EMBL" id="JALJOU010000004">
    <property type="protein sequence ID" value="KAK9844088.1"/>
    <property type="molecule type" value="Genomic_DNA"/>
</dbReference>
<dbReference type="Gene3D" id="1.25.40.10">
    <property type="entry name" value="Tetratricopeptide repeat domain"/>
    <property type="match status" value="1"/>
</dbReference>
<dbReference type="Proteomes" id="UP001445335">
    <property type="component" value="Unassembled WGS sequence"/>
</dbReference>
<dbReference type="CDD" id="cd06257">
    <property type="entry name" value="DnaJ"/>
    <property type="match status" value="1"/>
</dbReference>
<dbReference type="PANTHER" id="PTHR44200:SF1">
    <property type="entry name" value="DNAJ HOMOLOG SUBFAMILY C MEMBER 7"/>
    <property type="match status" value="1"/>
</dbReference>
<feature type="compositionally biased region" description="Basic and acidic residues" evidence="2">
    <location>
        <begin position="114"/>
        <end position="129"/>
    </location>
</feature>
<proteinExistence type="predicted"/>
<comment type="caution">
    <text evidence="4">The sequence shown here is derived from an EMBL/GenBank/DDBJ whole genome shotgun (WGS) entry which is preliminary data.</text>
</comment>
<feature type="region of interest" description="Disordered" evidence="2">
    <location>
        <begin position="110"/>
        <end position="135"/>
    </location>
</feature>
<dbReference type="PROSITE" id="PS00636">
    <property type="entry name" value="DNAJ_1"/>
    <property type="match status" value="1"/>
</dbReference>
<feature type="domain" description="J" evidence="3">
    <location>
        <begin position="499"/>
        <end position="569"/>
    </location>
</feature>
<organism evidence="4 5">
    <name type="scientific">Elliptochloris bilobata</name>
    <dbReference type="NCBI Taxonomy" id="381761"/>
    <lineage>
        <taxon>Eukaryota</taxon>
        <taxon>Viridiplantae</taxon>
        <taxon>Chlorophyta</taxon>
        <taxon>core chlorophytes</taxon>
        <taxon>Trebouxiophyceae</taxon>
        <taxon>Trebouxiophyceae incertae sedis</taxon>
        <taxon>Elliptochloris clade</taxon>
        <taxon>Elliptochloris</taxon>
    </lineage>
</organism>